<dbReference type="EMBL" id="CAJZAF010000047">
    <property type="protein sequence ID" value="CAG9186048.1"/>
    <property type="molecule type" value="Genomic_DNA"/>
</dbReference>
<dbReference type="InterPro" id="IPR020846">
    <property type="entry name" value="MFS_dom"/>
</dbReference>
<evidence type="ECO:0000256" key="2">
    <source>
        <dbReference type="ARBA" id="ARBA00022989"/>
    </source>
</evidence>
<keyword evidence="2 4" id="KW-1133">Transmembrane helix</keyword>
<dbReference type="PROSITE" id="PS50850">
    <property type="entry name" value="MFS"/>
    <property type="match status" value="1"/>
</dbReference>
<feature type="transmembrane region" description="Helical" evidence="4">
    <location>
        <begin position="107"/>
        <end position="131"/>
    </location>
</feature>
<gene>
    <name evidence="6" type="ORF">LMG23994_06026</name>
</gene>
<dbReference type="Gene3D" id="1.20.1250.20">
    <property type="entry name" value="MFS general substrate transporter like domains"/>
    <property type="match status" value="1"/>
</dbReference>
<dbReference type="Pfam" id="PF07690">
    <property type="entry name" value="MFS_1"/>
    <property type="match status" value="1"/>
</dbReference>
<dbReference type="InterPro" id="IPR050327">
    <property type="entry name" value="Proton-linked_MCT"/>
</dbReference>
<dbReference type="InterPro" id="IPR036259">
    <property type="entry name" value="MFS_trans_sf"/>
</dbReference>
<keyword evidence="1 4" id="KW-0812">Transmembrane</keyword>
<protein>
    <recommendedName>
        <fullName evidence="5">Major facilitator superfamily (MFS) profile domain-containing protein</fullName>
    </recommendedName>
</protein>
<feature type="transmembrane region" description="Helical" evidence="4">
    <location>
        <begin position="226"/>
        <end position="244"/>
    </location>
</feature>
<feature type="transmembrane region" description="Helical" evidence="4">
    <location>
        <begin position="12"/>
        <end position="37"/>
    </location>
</feature>
<feature type="transmembrane region" description="Helical" evidence="4">
    <location>
        <begin position="175"/>
        <end position="194"/>
    </location>
</feature>
<accession>A0ABM8Y066</accession>
<evidence type="ECO:0000256" key="1">
    <source>
        <dbReference type="ARBA" id="ARBA00022692"/>
    </source>
</evidence>
<feature type="transmembrane region" description="Helical" evidence="4">
    <location>
        <begin position="312"/>
        <end position="337"/>
    </location>
</feature>
<name>A0ABM8Y066_9BURK</name>
<dbReference type="RefSeq" id="WP_224009305.1">
    <property type="nucleotide sequence ID" value="NZ_CAJZAF010000047.1"/>
</dbReference>
<evidence type="ECO:0000256" key="3">
    <source>
        <dbReference type="ARBA" id="ARBA00023136"/>
    </source>
</evidence>
<feature type="transmembrane region" description="Helical" evidence="4">
    <location>
        <begin position="349"/>
        <end position="372"/>
    </location>
</feature>
<feature type="domain" description="Major facilitator superfamily (MFS) profile" evidence="5">
    <location>
        <begin position="17"/>
        <end position="404"/>
    </location>
</feature>
<feature type="transmembrane region" description="Helical" evidence="4">
    <location>
        <begin position="143"/>
        <end position="163"/>
    </location>
</feature>
<dbReference type="PANTHER" id="PTHR11360">
    <property type="entry name" value="MONOCARBOXYLATE TRANSPORTER"/>
    <property type="match status" value="1"/>
</dbReference>
<evidence type="ECO:0000256" key="4">
    <source>
        <dbReference type="SAM" id="Phobius"/>
    </source>
</evidence>
<feature type="transmembrane region" description="Helical" evidence="4">
    <location>
        <begin position="57"/>
        <end position="77"/>
    </location>
</feature>
<evidence type="ECO:0000259" key="5">
    <source>
        <dbReference type="PROSITE" id="PS50850"/>
    </source>
</evidence>
<reference evidence="6 7" key="1">
    <citation type="submission" date="2021-08" db="EMBL/GenBank/DDBJ databases">
        <authorList>
            <person name="Peeters C."/>
        </authorList>
    </citation>
    <scope>NUCLEOTIDE SEQUENCE [LARGE SCALE GENOMIC DNA]</scope>
    <source>
        <strain evidence="6 7">LMG 23994</strain>
    </source>
</reference>
<dbReference type="InterPro" id="IPR011701">
    <property type="entry name" value="MFS"/>
</dbReference>
<evidence type="ECO:0000313" key="6">
    <source>
        <dbReference type="EMBL" id="CAG9186048.1"/>
    </source>
</evidence>
<evidence type="ECO:0000313" key="7">
    <source>
        <dbReference type="Proteomes" id="UP000701702"/>
    </source>
</evidence>
<dbReference type="PANTHER" id="PTHR11360:SF290">
    <property type="entry name" value="MONOCARBOXYLATE MFS PERMEASE"/>
    <property type="match status" value="1"/>
</dbReference>
<feature type="transmembrane region" description="Helical" evidence="4">
    <location>
        <begin position="378"/>
        <end position="399"/>
    </location>
</feature>
<sequence length="419" mass="44152">MDQLNHRPVERWTYIAVVLGAALGMFAGLTPSFHAAAGIFVRAVGPEFGWGRSVASLSYSASMLGLTLGSPLVGLLMDRFGVRRIIVVLGLAYAIAVIGMSQQNGSIALWVGLSGLVGIFGAAVSVVGYLAVLPQWFDRRLGLALALAMGGLGIGTMLMPPFAQFLVSSFGWRTAYILLGAGSIPLTLLACTLIRERKQVQRTRQPGRSAAVDGLPLAEAIKTYRLWAIWLVFLIGSSCTLALVPQLPTMLADRGITPADAARGASVLGIGLLAGRLMTGMLLDRLHAPFVACAFFVAGACGIFLLRASHDFSALLCAAALIGLTIGAEGDLISYLVRSYFGLRSFGTLYGLCFSGYGLGAVIGPVAIGAWFDRFGNYEQALVVLPCLLLVACMLTLTLGRYRNAGQPLADMKSSLNGA</sequence>
<dbReference type="Proteomes" id="UP000701702">
    <property type="component" value="Unassembled WGS sequence"/>
</dbReference>
<keyword evidence="7" id="KW-1185">Reference proteome</keyword>
<feature type="transmembrane region" description="Helical" evidence="4">
    <location>
        <begin position="286"/>
        <end position="306"/>
    </location>
</feature>
<organism evidence="6 7">
    <name type="scientific">Cupriavidus pinatubonensis</name>
    <dbReference type="NCBI Taxonomy" id="248026"/>
    <lineage>
        <taxon>Bacteria</taxon>
        <taxon>Pseudomonadati</taxon>
        <taxon>Pseudomonadota</taxon>
        <taxon>Betaproteobacteria</taxon>
        <taxon>Burkholderiales</taxon>
        <taxon>Burkholderiaceae</taxon>
        <taxon>Cupriavidus</taxon>
    </lineage>
</organism>
<dbReference type="SUPFAM" id="SSF103473">
    <property type="entry name" value="MFS general substrate transporter"/>
    <property type="match status" value="1"/>
</dbReference>
<feature type="transmembrane region" description="Helical" evidence="4">
    <location>
        <begin position="84"/>
        <end position="101"/>
    </location>
</feature>
<dbReference type="CDD" id="cd17355">
    <property type="entry name" value="MFS_YcxA_like"/>
    <property type="match status" value="1"/>
</dbReference>
<proteinExistence type="predicted"/>
<keyword evidence="3 4" id="KW-0472">Membrane</keyword>
<comment type="caution">
    <text evidence="6">The sequence shown here is derived from an EMBL/GenBank/DDBJ whole genome shotgun (WGS) entry which is preliminary data.</text>
</comment>